<dbReference type="KEGG" id="mec:Q7C_1855"/>
<dbReference type="Proteomes" id="UP000009145">
    <property type="component" value="Chromosome"/>
</dbReference>
<proteinExistence type="predicted"/>
<dbReference type="PATRIC" id="fig|754477.3.peg.1826"/>
<keyword evidence="1" id="KW-0732">Signal</keyword>
<feature type="domain" description="Lipid/polyisoprenoid-binding YceI-like" evidence="2">
    <location>
        <begin position="68"/>
        <end position="199"/>
    </location>
</feature>
<organism evidence="3 4">
    <name type="scientific">Methylophaga frappieri (strain ATCC BAA-2434 / DSM 25690 / JAM7)</name>
    <dbReference type="NCBI Taxonomy" id="754477"/>
    <lineage>
        <taxon>Bacteria</taxon>
        <taxon>Pseudomonadati</taxon>
        <taxon>Pseudomonadota</taxon>
        <taxon>Gammaproteobacteria</taxon>
        <taxon>Thiotrichales</taxon>
        <taxon>Piscirickettsiaceae</taxon>
        <taxon>Methylophaga</taxon>
    </lineage>
</organism>
<dbReference type="InterPro" id="IPR036761">
    <property type="entry name" value="TTHA0802/YceI-like_sf"/>
</dbReference>
<gene>
    <name evidence="3" type="ordered locus">Q7C_1855</name>
</gene>
<feature type="signal peptide" evidence="1">
    <location>
        <begin position="1"/>
        <end position="25"/>
    </location>
</feature>
<evidence type="ECO:0000256" key="1">
    <source>
        <dbReference type="SAM" id="SignalP"/>
    </source>
</evidence>
<feature type="chain" id="PRO_5003654206" evidence="1">
    <location>
        <begin position="26"/>
        <end position="208"/>
    </location>
</feature>
<name>I1YJA3_METFJ</name>
<dbReference type="InterPro" id="IPR007372">
    <property type="entry name" value="Lipid/polyisoprenoid-bd_YceI"/>
</dbReference>
<sequence precursor="true">MHVLKKQLIAASLPLMVMFAMPAHASQCDFTPDKEGFDFSFTAFGAPDKSYVVSGNRFTKYEVASESGKLLNATIDIDASSLDTSHDLSNGMGGEWPDSIPPVRNENVVKNLFMNFVDPGTIQAKIVEIKDGELSLDVTMNGETRTVPMSYEVVDGKLQAKGSLDILDFNASEAFKKFEAVCTTIWHKGKTWSTVDLTFTVPVEEAGC</sequence>
<dbReference type="STRING" id="754477.Q7C_1855"/>
<evidence type="ECO:0000313" key="3">
    <source>
        <dbReference type="EMBL" id="AFJ02996.1"/>
    </source>
</evidence>
<dbReference type="EMBL" id="CP003380">
    <property type="protein sequence ID" value="AFJ02996.1"/>
    <property type="molecule type" value="Genomic_DNA"/>
</dbReference>
<dbReference type="AlphaFoldDB" id="I1YJA3"/>
<dbReference type="eggNOG" id="COG2353">
    <property type="taxonomic scope" value="Bacteria"/>
</dbReference>
<dbReference type="RefSeq" id="WP_014704416.1">
    <property type="nucleotide sequence ID" value="NC_017856.1"/>
</dbReference>
<reference evidence="3 4" key="1">
    <citation type="journal article" date="2012" name="J. Bacteriol.">
        <title>Complete genome sequences of Methylophaga sp. strain JAM1 and Methylophaga sp. strain JAM7.</title>
        <authorList>
            <person name="Villeneuve C."/>
            <person name="Martineau C."/>
            <person name="Mauffrey F."/>
            <person name="Villemur R."/>
        </authorList>
    </citation>
    <scope>NUCLEOTIDE SEQUENCE [LARGE SCALE GENOMIC DNA]</scope>
    <source>
        <strain evidence="3 4">JAM7</strain>
    </source>
</reference>
<dbReference type="OrthoDB" id="5292899at2"/>
<evidence type="ECO:0000313" key="4">
    <source>
        <dbReference type="Proteomes" id="UP000009145"/>
    </source>
</evidence>
<protein>
    <submittedName>
        <fullName evidence="3">YceI-like protein</fullName>
    </submittedName>
</protein>
<evidence type="ECO:0000259" key="2">
    <source>
        <dbReference type="Pfam" id="PF04264"/>
    </source>
</evidence>
<accession>I1YJA3</accession>
<dbReference type="Gene3D" id="2.40.128.110">
    <property type="entry name" value="Lipid/polyisoprenoid-binding, YceI-like"/>
    <property type="match status" value="1"/>
</dbReference>
<dbReference type="HOGENOM" id="CLU_1303692_0_0_6"/>
<keyword evidence="4" id="KW-1185">Reference proteome</keyword>
<dbReference type="Pfam" id="PF04264">
    <property type="entry name" value="YceI"/>
    <property type="match status" value="1"/>
</dbReference>